<sequence>MLDRIPGVSKSGESLCLEHWLLIVVYLTFSILAFALLLFISLSIRELWLMKKAHAQGAEAESEKDELIANEGEEFANRQNK</sequence>
<organism evidence="1 2">
    <name type="scientific">Cryptococcus depauperatus CBS 7841</name>
    <dbReference type="NCBI Taxonomy" id="1295531"/>
    <lineage>
        <taxon>Eukaryota</taxon>
        <taxon>Fungi</taxon>
        <taxon>Dikarya</taxon>
        <taxon>Basidiomycota</taxon>
        <taxon>Agaricomycotina</taxon>
        <taxon>Tremellomycetes</taxon>
        <taxon>Tremellales</taxon>
        <taxon>Cryptococcaceae</taxon>
        <taxon>Cryptococcus</taxon>
    </lineage>
</organism>
<gene>
    <name evidence="1" type="ORF">L203_102854</name>
</gene>
<proteinExistence type="predicted"/>
<accession>A0A1E3IB27</accession>
<dbReference type="GeneID" id="91087065"/>
<reference evidence="1" key="1">
    <citation type="submission" date="2016-06" db="EMBL/GenBank/DDBJ databases">
        <authorList>
            <person name="Cuomo C."/>
            <person name="Litvintseva A."/>
            <person name="Heitman J."/>
            <person name="Chen Y."/>
            <person name="Sun S."/>
            <person name="Springer D."/>
            <person name="Dromer F."/>
            <person name="Young S."/>
            <person name="Zeng Q."/>
            <person name="Chapman S."/>
            <person name="Gujja S."/>
            <person name="Saif S."/>
            <person name="Birren B."/>
        </authorList>
    </citation>
    <scope>NUCLEOTIDE SEQUENCE</scope>
    <source>
        <strain evidence="1">CBS 7841</strain>
    </source>
</reference>
<dbReference type="RefSeq" id="XP_066068368.1">
    <property type="nucleotide sequence ID" value="XM_066212271.1"/>
</dbReference>
<evidence type="ECO:0000313" key="2">
    <source>
        <dbReference type="Proteomes" id="UP000094043"/>
    </source>
</evidence>
<dbReference type="OrthoDB" id="2569414at2759"/>
<reference evidence="1" key="2">
    <citation type="journal article" date="2022" name="Elife">
        <title>Obligate sexual reproduction of a homothallic fungus closely related to the Cryptococcus pathogenic species complex.</title>
        <authorList>
            <person name="Passer A.R."/>
            <person name="Clancey S.A."/>
            <person name="Shea T."/>
            <person name="David-Palma M."/>
            <person name="Averette A.F."/>
            <person name="Boekhout T."/>
            <person name="Porcel B.M."/>
            <person name="Nowrousian M."/>
            <person name="Cuomo C.A."/>
            <person name="Sun S."/>
            <person name="Heitman J."/>
            <person name="Coelho M.A."/>
        </authorList>
    </citation>
    <scope>NUCLEOTIDE SEQUENCE</scope>
    <source>
        <strain evidence="1">CBS 7841</strain>
    </source>
</reference>
<name>A0A1E3IB27_9TREE</name>
<dbReference type="VEuPathDB" id="FungiDB:L203_04655"/>
<keyword evidence="2" id="KW-1185">Reference proteome</keyword>
<dbReference type="KEGG" id="cdep:91087065"/>
<dbReference type="EMBL" id="CP143786">
    <property type="protein sequence ID" value="WVN87668.1"/>
    <property type="molecule type" value="Genomic_DNA"/>
</dbReference>
<evidence type="ECO:0000313" key="1">
    <source>
        <dbReference type="EMBL" id="WVN87668.1"/>
    </source>
</evidence>
<reference evidence="1" key="3">
    <citation type="submission" date="2024-01" db="EMBL/GenBank/DDBJ databases">
        <authorList>
            <person name="Coelho M.A."/>
            <person name="David-Palma M."/>
            <person name="Shea T."/>
            <person name="Sun S."/>
            <person name="Cuomo C.A."/>
            <person name="Heitman J."/>
        </authorList>
    </citation>
    <scope>NUCLEOTIDE SEQUENCE</scope>
    <source>
        <strain evidence="1">CBS 7841</strain>
    </source>
</reference>
<dbReference type="Proteomes" id="UP000094043">
    <property type="component" value="Chromosome 3"/>
</dbReference>
<dbReference type="AlphaFoldDB" id="A0A1E3IB27"/>
<protein>
    <submittedName>
        <fullName evidence="1">Uncharacterized protein</fullName>
    </submittedName>
</protein>